<evidence type="ECO:0000313" key="2">
    <source>
        <dbReference type="Proteomes" id="UP000234323"/>
    </source>
</evidence>
<proteinExistence type="predicted"/>
<keyword evidence="2" id="KW-1185">Reference proteome</keyword>
<gene>
    <name evidence="1" type="ORF">RhiirA4_467729</name>
</gene>
<reference evidence="1 2" key="1">
    <citation type="submission" date="2015-10" db="EMBL/GenBank/DDBJ databases">
        <title>Genome analyses suggest a sexual origin of heterokaryosis in a supposedly ancient asexual fungus.</title>
        <authorList>
            <person name="Ropars J."/>
            <person name="Sedzielewska K."/>
            <person name="Noel J."/>
            <person name="Charron P."/>
            <person name="Farinelli L."/>
            <person name="Marton T."/>
            <person name="Kruger M."/>
            <person name="Pelin A."/>
            <person name="Brachmann A."/>
            <person name="Corradi N."/>
        </authorList>
    </citation>
    <scope>NUCLEOTIDE SEQUENCE [LARGE SCALE GENOMIC DNA]</scope>
    <source>
        <strain evidence="1 2">A4</strain>
    </source>
</reference>
<organism evidence="1 2">
    <name type="scientific">Rhizophagus irregularis</name>
    <dbReference type="NCBI Taxonomy" id="588596"/>
    <lineage>
        <taxon>Eukaryota</taxon>
        <taxon>Fungi</taxon>
        <taxon>Fungi incertae sedis</taxon>
        <taxon>Mucoromycota</taxon>
        <taxon>Glomeromycotina</taxon>
        <taxon>Glomeromycetes</taxon>
        <taxon>Glomerales</taxon>
        <taxon>Glomeraceae</taxon>
        <taxon>Rhizophagus</taxon>
    </lineage>
</organism>
<dbReference type="VEuPathDB" id="FungiDB:FUN_002723"/>
<dbReference type="VEuPathDB" id="FungiDB:RhiirA1_532867"/>
<dbReference type="AlphaFoldDB" id="A0A2I1GWF1"/>
<sequence length="102" mass="12301">MFGLANGFCDQNPEQSEMNWPKCLLNGKTKKKFEVLETRLRNKSKHKELIPIIIEHAKMYYEDREIVLFKNKHELIHYFRQRKKEISVNDQTFKDFKGKLEA</sequence>
<dbReference type="EMBL" id="LLXI01000947">
    <property type="protein sequence ID" value="PKY50953.1"/>
    <property type="molecule type" value="Genomic_DNA"/>
</dbReference>
<protein>
    <submittedName>
        <fullName evidence="1">Uncharacterized protein</fullName>
    </submittedName>
</protein>
<accession>A0A2I1GWF1</accession>
<dbReference type="Proteomes" id="UP000234323">
    <property type="component" value="Unassembled WGS sequence"/>
</dbReference>
<dbReference type="VEuPathDB" id="FungiDB:RhiirFUN_002798"/>
<comment type="caution">
    <text evidence="1">The sequence shown here is derived from an EMBL/GenBank/DDBJ whole genome shotgun (WGS) entry which is preliminary data.</text>
</comment>
<name>A0A2I1GWF1_9GLOM</name>
<evidence type="ECO:0000313" key="1">
    <source>
        <dbReference type="EMBL" id="PKY50953.1"/>
    </source>
</evidence>